<comment type="caution">
    <text evidence="3">The sequence shown here is derived from an EMBL/GenBank/DDBJ whole genome shotgun (WGS) entry which is preliminary data.</text>
</comment>
<dbReference type="EMBL" id="JAEHOE010000008">
    <property type="protein sequence ID" value="KAG2498962.1"/>
    <property type="molecule type" value="Genomic_DNA"/>
</dbReference>
<keyword evidence="4" id="KW-1185">Reference proteome</keyword>
<evidence type="ECO:0000313" key="3">
    <source>
        <dbReference type="EMBL" id="KAG2498962.1"/>
    </source>
</evidence>
<feature type="transmembrane region" description="Helical" evidence="2">
    <location>
        <begin position="303"/>
        <end position="332"/>
    </location>
</feature>
<protein>
    <submittedName>
        <fullName evidence="3">Uncharacterized protein</fullName>
    </submittedName>
</protein>
<keyword evidence="2" id="KW-1133">Transmembrane helix</keyword>
<feature type="region of interest" description="Disordered" evidence="1">
    <location>
        <begin position="58"/>
        <end position="84"/>
    </location>
</feature>
<keyword evidence="2" id="KW-0472">Membrane</keyword>
<keyword evidence="2" id="KW-0812">Transmembrane</keyword>
<accession>A0A835Y9U9</accession>
<organism evidence="3 4">
    <name type="scientific">Edaphochlamys debaryana</name>
    <dbReference type="NCBI Taxonomy" id="47281"/>
    <lineage>
        <taxon>Eukaryota</taxon>
        <taxon>Viridiplantae</taxon>
        <taxon>Chlorophyta</taxon>
        <taxon>core chlorophytes</taxon>
        <taxon>Chlorophyceae</taxon>
        <taxon>CS clade</taxon>
        <taxon>Chlamydomonadales</taxon>
        <taxon>Chlamydomonadales incertae sedis</taxon>
        <taxon>Edaphochlamys</taxon>
    </lineage>
</organism>
<evidence type="ECO:0000256" key="1">
    <source>
        <dbReference type="SAM" id="MobiDB-lite"/>
    </source>
</evidence>
<reference evidence="3" key="1">
    <citation type="journal article" date="2020" name="bioRxiv">
        <title>Comparative genomics of Chlamydomonas.</title>
        <authorList>
            <person name="Craig R.J."/>
            <person name="Hasan A.R."/>
            <person name="Ness R.W."/>
            <person name="Keightley P.D."/>
        </authorList>
    </citation>
    <scope>NUCLEOTIDE SEQUENCE</scope>
    <source>
        <strain evidence="3">CCAP 11/70</strain>
    </source>
</reference>
<feature type="transmembrane region" description="Helical" evidence="2">
    <location>
        <begin position="279"/>
        <end position="297"/>
    </location>
</feature>
<dbReference type="Proteomes" id="UP000612055">
    <property type="component" value="Unassembled WGS sequence"/>
</dbReference>
<evidence type="ECO:0000256" key="2">
    <source>
        <dbReference type="SAM" id="Phobius"/>
    </source>
</evidence>
<dbReference type="AlphaFoldDB" id="A0A835Y9U9"/>
<evidence type="ECO:0000313" key="4">
    <source>
        <dbReference type="Proteomes" id="UP000612055"/>
    </source>
</evidence>
<sequence length="666" mass="68582">MLGAALSSAGGAVRRMATGEAPPDDGAHKLTDFLATLATYPALYIFATANAVADVKAPGGRSPHLLPTSAPPGPGAGRGAASGLKGLLPGRGGAGVGTGRGEEGGHGGPLMALAPSPRFRLGDFAEGRALTTLERWCREPLAPGLVSELWYHVREYGRGYCASGLLPPWLANGLGPWLGSFPDAAPPLDLEGVVEAALAEAREGAEAEADSIGAGAGPTVPGGAAAAGWEGGLPLRRLAAAAGPNLAFVAAQLQQRHRLGRGRTWLEFTQIFLGVFRSWLRLVASLLGLAATALRLLGTGATVVSGMVAFTVVFSIALSIVSALLTIAGSAADMVALLLRRLAAATESVSNRSHRARHVVEGDLVGPRSLGPASFEELEELFTYQLAPRLRLKSRPDAARLGGEPLLLRAYDQGLVDASGAVVSDDPDAVAQRFEPSGFFGLAPAAGRKAGAVLLLRLLSWKRVGLCCAGGEALRYVFVLGVRGGGRSTAFARLAHLPLEYKVPPSVPAEIRPLHRQAGAYVVAVPGADSDDPQVAARASHFADLSHGVFSALVYALPSDAEPSASLLGPPVWAALAARKPLLLLLGRGLKLRERIQADPRTVELLAGAWQELLAEGAAARGLEGEGADVLVADLATGEGELPPGVGGSAQLRDWMAGVLEGATTR</sequence>
<proteinExistence type="predicted"/>
<gene>
    <name evidence="3" type="ORF">HYH03_003151</name>
</gene>
<name>A0A835Y9U9_9CHLO</name>
<dbReference type="OrthoDB" id="550395at2759"/>